<keyword evidence="1" id="KW-1133">Transmembrane helix</keyword>
<evidence type="ECO:0000313" key="3">
    <source>
        <dbReference type="Proteomes" id="UP000321367"/>
    </source>
</evidence>
<feature type="transmembrane region" description="Helical" evidence="1">
    <location>
        <begin position="27"/>
        <end position="43"/>
    </location>
</feature>
<reference evidence="2 3" key="1">
    <citation type="submission" date="2019-08" db="EMBL/GenBank/DDBJ databases">
        <title>Genome sequence of Gillisia hiemivivida IC154 (type strain).</title>
        <authorList>
            <person name="Bowman J.P."/>
        </authorList>
    </citation>
    <scope>NUCLEOTIDE SEQUENCE [LARGE SCALE GENOMIC DNA]</scope>
    <source>
        <strain evidence="2 3">IC154</strain>
    </source>
</reference>
<keyword evidence="1" id="KW-0812">Transmembrane</keyword>
<feature type="transmembrane region" description="Helical" evidence="1">
    <location>
        <begin position="134"/>
        <end position="163"/>
    </location>
</feature>
<dbReference type="Proteomes" id="UP000321367">
    <property type="component" value="Unassembled WGS sequence"/>
</dbReference>
<dbReference type="Pfam" id="PF26314">
    <property type="entry name" value="MptA_B_family"/>
    <property type="match status" value="1"/>
</dbReference>
<feature type="transmembrane region" description="Helical" evidence="1">
    <location>
        <begin position="222"/>
        <end position="252"/>
    </location>
</feature>
<dbReference type="RefSeq" id="WP_146932483.1">
    <property type="nucleotide sequence ID" value="NZ_CBCSHZ010000011.1"/>
</dbReference>
<organism evidence="2 3">
    <name type="scientific">Gillisia hiemivivida</name>
    <dbReference type="NCBI Taxonomy" id="291190"/>
    <lineage>
        <taxon>Bacteria</taxon>
        <taxon>Pseudomonadati</taxon>
        <taxon>Bacteroidota</taxon>
        <taxon>Flavobacteriia</taxon>
        <taxon>Flavobacteriales</taxon>
        <taxon>Flavobacteriaceae</taxon>
        <taxon>Gillisia</taxon>
    </lineage>
</organism>
<keyword evidence="2" id="KW-0808">Transferase</keyword>
<dbReference type="OrthoDB" id="1491846at2"/>
<keyword evidence="2" id="KW-0328">Glycosyltransferase</keyword>
<name>A0A5C6ZWP2_9FLAO</name>
<feature type="transmembrane region" description="Helical" evidence="1">
    <location>
        <begin position="272"/>
        <end position="295"/>
    </location>
</feature>
<feature type="transmembrane region" description="Helical" evidence="1">
    <location>
        <begin position="50"/>
        <end position="68"/>
    </location>
</feature>
<evidence type="ECO:0000256" key="1">
    <source>
        <dbReference type="SAM" id="Phobius"/>
    </source>
</evidence>
<comment type="caution">
    <text evidence="2">The sequence shown here is derived from an EMBL/GenBank/DDBJ whole genome shotgun (WGS) entry which is preliminary data.</text>
</comment>
<sequence length="450" mass="51343">MSLLLIVSSAAFYVAFAYDLERSDLIKLIGLYSGVFYLSWKLYKIEKVNFWFLAGVALLFRLLFIGAIPNLSQDFYRFIWDGRMIAAGFNPYLYLPENLIELGTAPIAQAKELFDGMGALSASHFTNYPPLNQLLFAIAGILSGKSIIGAVVILRMIIILADIGVLYFGRKLLINLKLPESRIFLYLLNPFIIIEVTGNLHFEGVMVFFLVWSLYLLQQKKWIGSAIIFACSVLLKLVPLMFLPVFFGYFIYKRENINDAENESKLGFAKLLGFYLIIGITVVMGFLPILSSVFIENFMTSISLWFQKFEFNASFYYIVRWVGFQSRGYNIIETAGKALPLVTIGILAGLSFFRKNNSFEKLVTAMLFGFTAYLFLSTTVHPWYLAIPLMLSLFTTYKYLMVWSFVVILSYAAYTSDGFQENLWLVALEYIIVIGVFIKELFGRKTLLQL</sequence>
<feature type="transmembrane region" description="Helical" evidence="1">
    <location>
        <begin position="422"/>
        <end position="442"/>
    </location>
</feature>
<gene>
    <name evidence="2" type="ORF">ES724_09525</name>
</gene>
<dbReference type="GO" id="GO:0016757">
    <property type="term" value="F:glycosyltransferase activity"/>
    <property type="evidence" value="ECO:0007669"/>
    <property type="project" value="UniProtKB-KW"/>
</dbReference>
<keyword evidence="1" id="KW-0472">Membrane</keyword>
<dbReference type="EMBL" id="VORY01000009">
    <property type="protein sequence ID" value="TXD93684.1"/>
    <property type="molecule type" value="Genomic_DNA"/>
</dbReference>
<evidence type="ECO:0000313" key="2">
    <source>
        <dbReference type="EMBL" id="TXD93684.1"/>
    </source>
</evidence>
<feature type="transmembrane region" description="Helical" evidence="1">
    <location>
        <begin position="331"/>
        <end position="353"/>
    </location>
</feature>
<feature type="transmembrane region" description="Helical" evidence="1">
    <location>
        <begin position="365"/>
        <end position="387"/>
    </location>
</feature>
<proteinExistence type="predicted"/>
<feature type="transmembrane region" description="Helical" evidence="1">
    <location>
        <begin position="183"/>
        <end position="202"/>
    </location>
</feature>
<feature type="transmembrane region" description="Helical" evidence="1">
    <location>
        <begin position="399"/>
        <end position="416"/>
    </location>
</feature>
<keyword evidence="3" id="KW-1185">Reference proteome</keyword>
<protein>
    <submittedName>
        <fullName evidence="2">Mannosyltransferase</fullName>
    </submittedName>
</protein>
<accession>A0A5C6ZWP2</accession>
<dbReference type="AlphaFoldDB" id="A0A5C6ZWP2"/>